<sequence>MLVVYALILVHSFYLLIILITTIVNKRLGTIQRTKTEEVIVTSSVAHTGIETSCSRPSYKKNNLTIEVPDTSMEVEDTESKFIKQYYKVISNIDPMLSSTTF</sequence>
<evidence type="ECO:0000313" key="2">
    <source>
        <dbReference type="EMBL" id="OMJ85876.1"/>
    </source>
</evidence>
<proteinExistence type="predicted"/>
<keyword evidence="1" id="KW-0812">Transmembrane</keyword>
<dbReference type="Proteomes" id="UP000187209">
    <property type="component" value="Unassembled WGS sequence"/>
</dbReference>
<accession>A0A1R2CA40</accession>
<keyword evidence="1" id="KW-1133">Transmembrane helix</keyword>
<keyword evidence="3" id="KW-1185">Reference proteome</keyword>
<organism evidence="2 3">
    <name type="scientific">Stentor coeruleus</name>
    <dbReference type="NCBI Taxonomy" id="5963"/>
    <lineage>
        <taxon>Eukaryota</taxon>
        <taxon>Sar</taxon>
        <taxon>Alveolata</taxon>
        <taxon>Ciliophora</taxon>
        <taxon>Postciliodesmatophora</taxon>
        <taxon>Heterotrichea</taxon>
        <taxon>Heterotrichida</taxon>
        <taxon>Stentoridae</taxon>
        <taxon>Stentor</taxon>
    </lineage>
</organism>
<comment type="caution">
    <text evidence="2">The sequence shown here is derived from an EMBL/GenBank/DDBJ whole genome shotgun (WGS) entry which is preliminary data.</text>
</comment>
<feature type="transmembrane region" description="Helical" evidence="1">
    <location>
        <begin position="6"/>
        <end position="25"/>
    </location>
</feature>
<gene>
    <name evidence="2" type="ORF">SteCoe_12718</name>
</gene>
<dbReference type="EMBL" id="MPUH01000223">
    <property type="protein sequence ID" value="OMJ85876.1"/>
    <property type="molecule type" value="Genomic_DNA"/>
</dbReference>
<name>A0A1R2CA40_9CILI</name>
<keyword evidence="1" id="KW-0472">Membrane</keyword>
<evidence type="ECO:0000313" key="3">
    <source>
        <dbReference type="Proteomes" id="UP000187209"/>
    </source>
</evidence>
<reference evidence="2 3" key="1">
    <citation type="submission" date="2016-11" db="EMBL/GenBank/DDBJ databases">
        <title>The macronuclear genome of Stentor coeruleus: a giant cell with tiny introns.</title>
        <authorList>
            <person name="Slabodnick M."/>
            <person name="Ruby J.G."/>
            <person name="Reiff S.B."/>
            <person name="Swart E.C."/>
            <person name="Gosai S."/>
            <person name="Prabakaran S."/>
            <person name="Witkowska E."/>
            <person name="Larue G.E."/>
            <person name="Fisher S."/>
            <person name="Freeman R.M."/>
            <person name="Gunawardena J."/>
            <person name="Chu W."/>
            <person name="Stover N.A."/>
            <person name="Gregory B.D."/>
            <person name="Nowacki M."/>
            <person name="Derisi J."/>
            <person name="Roy S.W."/>
            <person name="Marshall W.F."/>
            <person name="Sood P."/>
        </authorList>
    </citation>
    <scope>NUCLEOTIDE SEQUENCE [LARGE SCALE GENOMIC DNA]</scope>
    <source>
        <strain evidence="2">WM001</strain>
    </source>
</reference>
<evidence type="ECO:0000256" key="1">
    <source>
        <dbReference type="SAM" id="Phobius"/>
    </source>
</evidence>
<protein>
    <submittedName>
        <fullName evidence="2">Uncharacterized protein</fullName>
    </submittedName>
</protein>
<dbReference type="AlphaFoldDB" id="A0A1R2CA40"/>